<reference evidence="2" key="2">
    <citation type="journal article" date="2019" name="Mol. Plant Microbe Interact.">
        <title>Genome sequence resources for four phytopathogenic fungi from the Colletotrichum orbiculare species complex.</title>
        <authorList>
            <person name="Gan P."/>
            <person name="Tsushima A."/>
            <person name="Narusaka M."/>
            <person name="Narusaka Y."/>
            <person name="Takano Y."/>
            <person name="Kubo Y."/>
            <person name="Shirasu K."/>
        </authorList>
    </citation>
    <scope>GENOME REANNOTATION</scope>
    <source>
        <strain evidence="2">104-T / ATCC 96160 / CBS 514.97 / LARS 414 / MAFF 240422</strain>
    </source>
</reference>
<dbReference type="Proteomes" id="UP000014480">
    <property type="component" value="Unassembled WGS sequence"/>
</dbReference>
<accession>A0A484FTZ3</accession>
<dbReference type="SUPFAM" id="SSF69118">
    <property type="entry name" value="AhpD-like"/>
    <property type="match status" value="1"/>
</dbReference>
<gene>
    <name evidence="1" type="ORF">Cob_v005653</name>
</gene>
<evidence type="ECO:0000313" key="1">
    <source>
        <dbReference type="EMBL" id="TDZ21442.1"/>
    </source>
</evidence>
<dbReference type="STRING" id="1213857.A0A484FTZ3"/>
<sequence>MASGHLAGLIPQDVNPQLKGHLRGALNVGASVDEIESGEAKAGASLAPFFDSKQVLMARRQGLAIASTGEDVQILEGEMGPFIAQSLATLVTHGTDQ</sequence>
<dbReference type="AlphaFoldDB" id="A0A484FTZ3"/>
<keyword evidence="2" id="KW-1185">Reference proteome</keyword>
<dbReference type="EMBL" id="AMCV02000014">
    <property type="protein sequence ID" value="TDZ21442.1"/>
    <property type="molecule type" value="Genomic_DNA"/>
</dbReference>
<reference evidence="2" key="1">
    <citation type="journal article" date="2013" name="New Phytol.">
        <title>Comparative genomic and transcriptomic analyses reveal the hemibiotrophic stage shift of Colletotrichum fungi.</title>
        <authorList>
            <person name="Gan P."/>
            <person name="Ikeda K."/>
            <person name="Irieda H."/>
            <person name="Narusaka M."/>
            <person name="O'Connell R.J."/>
            <person name="Narusaka Y."/>
            <person name="Takano Y."/>
            <person name="Kubo Y."/>
            <person name="Shirasu K."/>
        </authorList>
    </citation>
    <scope>NUCLEOTIDE SEQUENCE [LARGE SCALE GENOMIC DNA]</scope>
    <source>
        <strain evidence="2">104-T / ATCC 96160 / CBS 514.97 / LARS 414 / MAFF 240422</strain>
    </source>
</reference>
<dbReference type="OrthoDB" id="5537330at2759"/>
<comment type="caution">
    <text evidence="1">The sequence shown here is derived from an EMBL/GenBank/DDBJ whole genome shotgun (WGS) entry which is preliminary data.</text>
</comment>
<proteinExistence type="predicted"/>
<dbReference type="InterPro" id="IPR029032">
    <property type="entry name" value="AhpD-like"/>
</dbReference>
<protein>
    <submittedName>
        <fullName evidence="1">Uncharacterized protein</fullName>
    </submittedName>
</protein>
<organism evidence="1 2">
    <name type="scientific">Colletotrichum orbiculare (strain 104-T / ATCC 96160 / CBS 514.97 / LARS 414 / MAFF 240422)</name>
    <name type="common">Cucumber anthracnose fungus</name>
    <name type="synonym">Colletotrichum lagenarium</name>
    <dbReference type="NCBI Taxonomy" id="1213857"/>
    <lineage>
        <taxon>Eukaryota</taxon>
        <taxon>Fungi</taxon>
        <taxon>Dikarya</taxon>
        <taxon>Ascomycota</taxon>
        <taxon>Pezizomycotina</taxon>
        <taxon>Sordariomycetes</taxon>
        <taxon>Hypocreomycetidae</taxon>
        <taxon>Glomerellales</taxon>
        <taxon>Glomerellaceae</taxon>
        <taxon>Colletotrichum</taxon>
        <taxon>Colletotrichum orbiculare species complex</taxon>
    </lineage>
</organism>
<dbReference type="Gene3D" id="1.20.1290.10">
    <property type="entry name" value="AhpD-like"/>
    <property type="match status" value="1"/>
</dbReference>
<name>A0A484FTZ3_COLOR</name>
<evidence type="ECO:0000313" key="2">
    <source>
        <dbReference type="Proteomes" id="UP000014480"/>
    </source>
</evidence>